<comment type="caution">
    <text evidence="1">The sequence shown here is derived from an EMBL/GenBank/DDBJ whole genome shotgun (WGS) entry which is preliminary data.</text>
</comment>
<proteinExistence type="predicted"/>
<dbReference type="AlphaFoldDB" id="A0A645E319"/>
<reference evidence="1" key="1">
    <citation type="submission" date="2019-08" db="EMBL/GenBank/DDBJ databases">
        <authorList>
            <person name="Kucharzyk K."/>
            <person name="Murdoch R.W."/>
            <person name="Higgins S."/>
            <person name="Loffler F."/>
        </authorList>
    </citation>
    <scope>NUCLEOTIDE SEQUENCE</scope>
</reference>
<sequence>MHAKSPGDAGGSLPYPAIADDAHRLACQLDQRVVPETEILMAGPPSLLHCIAVMLHMVSDLQQQGKRKLCHRIGTIGRDVGHHHAPLTGSIDIHHVITGCQHPDVLQVGSLGNRICIKGCLVGDDDIGRPNACENLLLFGPVVDGHIAEGLKTFPTQVPGVQGIAVKNHDGVLHRNSSSSSRGTPSVARMSTPVFPYSRIRHTSLSEESKANCFPASTTS</sequence>
<gene>
    <name evidence="1" type="ORF">SDC9_143254</name>
</gene>
<protein>
    <submittedName>
        <fullName evidence="1">Uncharacterized protein</fullName>
    </submittedName>
</protein>
<accession>A0A645E319</accession>
<organism evidence="1">
    <name type="scientific">bioreactor metagenome</name>
    <dbReference type="NCBI Taxonomy" id="1076179"/>
    <lineage>
        <taxon>unclassified sequences</taxon>
        <taxon>metagenomes</taxon>
        <taxon>ecological metagenomes</taxon>
    </lineage>
</organism>
<evidence type="ECO:0000313" key="1">
    <source>
        <dbReference type="EMBL" id="MPM96097.1"/>
    </source>
</evidence>
<name>A0A645E319_9ZZZZ</name>
<dbReference type="EMBL" id="VSSQ01042507">
    <property type="protein sequence ID" value="MPM96097.1"/>
    <property type="molecule type" value="Genomic_DNA"/>
</dbReference>